<dbReference type="AlphaFoldDB" id="A0A2N8KHY2"/>
<dbReference type="SMART" id="SM00342">
    <property type="entry name" value="HTH_ARAC"/>
    <property type="match status" value="1"/>
</dbReference>
<evidence type="ECO:0000313" key="5">
    <source>
        <dbReference type="EMBL" id="PND33064.1"/>
    </source>
</evidence>
<reference evidence="5 6" key="1">
    <citation type="submission" date="2018-01" db="EMBL/GenBank/DDBJ databases">
        <title>The draft genome of an aniline degradation strain ANB-1.</title>
        <authorList>
            <person name="Zhang L."/>
            <person name="Jiang J."/>
        </authorList>
    </citation>
    <scope>NUCLEOTIDE SEQUENCE [LARGE SCALE GENOMIC DNA]</scope>
    <source>
        <strain evidence="5 6">ANB-1</strain>
    </source>
</reference>
<evidence type="ECO:0000256" key="1">
    <source>
        <dbReference type="ARBA" id="ARBA00023015"/>
    </source>
</evidence>
<evidence type="ECO:0000256" key="2">
    <source>
        <dbReference type="ARBA" id="ARBA00023125"/>
    </source>
</evidence>
<evidence type="ECO:0000256" key="3">
    <source>
        <dbReference type="ARBA" id="ARBA00023163"/>
    </source>
</evidence>
<dbReference type="RefSeq" id="WP_102774165.1">
    <property type="nucleotide sequence ID" value="NZ_POQS01000004.1"/>
</dbReference>
<gene>
    <name evidence="5" type="ORF">C1I89_17325</name>
</gene>
<keyword evidence="3" id="KW-0804">Transcription</keyword>
<dbReference type="InterPro" id="IPR009057">
    <property type="entry name" value="Homeodomain-like_sf"/>
</dbReference>
<evidence type="ECO:0000313" key="6">
    <source>
        <dbReference type="Proteomes" id="UP000235994"/>
    </source>
</evidence>
<proteinExistence type="predicted"/>
<dbReference type="PROSITE" id="PS01124">
    <property type="entry name" value="HTH_ARAC_FAMILY_2"/>
    <property type="match status" value="1"/>
</dbReference>
<accession>A0A2N8KHY2</accession>
<dbReference type="GO" id="GO:0003700">
    <property type="term" value="F:DNA-binding transcription factor activity"/>
    <property type="evidence" value="ECO:0007669"/>
    <property type="project" value="InterPro"/>
</dbReference>
<dbReference type="InterPro" id="IPR018060">
    <property type="entry name" value="HTH_AraC"/>
</dbReference>
<dbReference type="PRINTS" id="PR00032">
    <property type="entry name" value="HTHARAC"/>
</dbReference>
<dbReference type="PANTHER" id="PTHR46796:SF6">
    <property type="entry name" value="ARAC SUBFAMILY"/>
    <property type="match status" value="1"/>
</dbReference>
<dbReference type="Proteomes" id="UP000235994">
    <property type="component" value="Unassembled WGS sequence"/>
</dbReference>
<organism evidence="5 6">
    <name type="scientific">Achromobacter pulmonis</name>
    <dbReference type="NCBI Taxonomy" id="1389932"/>
    <lineage>
        <taxon>Bacteria</taxon>
        <taxon>Pseudomonadati</taxon>
        <taxon>Pseudomonadota</taxon>
        <taxon>Betaproteobacteria</taxon>
        <taxon>Burkholderiales</taxon>
        <taxon>Alcaligenaceae</taxon>
        <taxon>Achromobacter</taxon>
    </lineage>
</organism>
<dbReference type="InterPro" id="IPR020449">
    <property type="entry name" value="Tscrpt_reg_AraC-type_HTH"/>
</dbReference>
<comment type="caution">
    <text evidence="5">The sequence shown here is derived from an EMBL/GenBank/DDBJ whole genome shotgun (WGS) entry which is preliminary data.</text>
</comment>
<sequence length="337" mass="36718">MKRRSVVGIPQRHFQTSALPVEARFEIWRDRMGAMFDIDTIDGRRDLRVDVRSFNLGGMIFSNMEVDPFVFERSARKVRADMLDHVMLRFDAPAHAGQKPRMLTMDLGQPLERAPISTRNLSVILPRATMAGLVRQPERLHGQFVEGGSITLLYEYLRALSTSIGSIDAGQVSGILSATEGLIAACVGGLQGGPAKARAAGKATALMRARRHVEAHLADPALNPEGIAGACSISRSSLYRLFADHGGVAGYVQERRLVRAFAMLSNPSNTSTIAMTAHRCGFSSDAYFSRAFKQRFGCSPSELRADALSGARAHRLGERNQAMADNVFKAWVSGLSG</sequence>
<evidence type="ECO:0000259" key="4">
    <source>
        <dbReference type="PROSITE" id="PS01124"/>
    </source>
</evidence>
<dbReference type="EMBL" id="POQS01000004">
    <property type="protein sequence ID" value="PND33064.1"/>
    <property type="molecule type" value="Genomic_DNA"/>
</dbReference>
<dbReference type="PANTHER" id="PTHR46796">
    <property type="entry name" value="HTH-TYPE TRANSCRIPTIONAL ACTIVATOR RHAS-RELATED"/>
    <property type="match status" value="1"/>
</dbReference>
<protein>
    <recommendedName>
        <fullName evidence="4">HTH araC/xylS-type domain-containing protein</fullName>
    </recommendedName>
</protein>
<keyword evidence="1" id="KW-0805">Transcription regulation</keyword>
<name>A0A2N8KHY2_9BURK</name>
<keyword evidence="6" id="KW-1185">Reference proteome</keyword>
<dbReference type="Pfam" id="PF12833">
    <property type="entry name" value="HTH_18"/>
    <property type="match status" value="1"/>
</dbReference>
<keyword evidence="2" id="KW-0238">DNA-binding</keyword>
<dbReference type="InterPro" id="IPR050204">
    <property type="entry name" value="AraC_XylS_family_regulators"/>
</dbReference>
<dbReference type="Gene3D" id="1.10.10.60">
    <property type="entry name" value="Homeodomain-like"/>
    <property type="match status" value="1"/>
</dbReference>
<feature type="domain" description="HTH araC/xylS-type" evidence="4">
    <location>
        <begin position="207"/>
        <end position="306"/>
    </location>
</feature>
<dbReference type="SUPFAM" id="SSF46689">
    <property type="entry name" value="Homeodomain-like"/>
    <property type="match status" value="1"/>
</dbReference>
<dbReference type="GO" id="GO:0043565">
    <property type="term" value="F:sequence-specific DNA binding"/>
    <property type="evidence" value="ECO:0007669"/>
    <property type="project" value="InterPro"/>
</dbReference>